<sequence length="147" mass="16570">MNAKDNKSYGFENTEKNTQVTTTTSEIEEQRNLVTVSIKTHEPILKNLLTEYSSSLCRNTDTLLAVFTLAFTALLTYSSAVFEDRFGIAGSGELLDKIVFTLVIFSFVWLAILASSVFKNRKRRSIDDIIEEIKKSSDVTISKEKQT</sequence>
<evidence type="ECO:0000256" key="1">
    <source>
        <dbReference type="SAM" id="MobiDB-lite"/>
    </source>
</evidence>
<protein>
    <submittedName>
        <fullName evidence="3">Uncharacterized protein</fullName>
    </submittedName>
</protein>
<evidence type="ECO:0000313" key="4">
    <source>
        <dbReference type="EMBL" id="VFK35905.1"/>
    </source>
</evidence>
<proteinExistence type="predicted"/>
<dbReference type="EMBL" id="CAADFQ010000159">
    <property type="protein sequence ID" value="VFK35905.1"/>
    <property type="molecule type" value="Genomic_DNA"/>
</dbReference>
<gene>
    <name evidence="3" type="ORF">BECKMB1821G_GA0114241_11454</name>
    <name evidence="5" type="ORF">BECKMB1821H_GA0114242_11604</name>
    <name evidence="4" type="ORF">BECKMB1821I_GA0114274_11594</name>
</gene>
<dbReference type="EMBL" id="CAADGH010000160">
    <property type="protein sequence ID" value="VFK77549.1"/>
    <property type="molecule type" value="Genomic_DNA"/>
</dbReference>
<reference evidence="3" key="1">
    <citation type="submission" date="2019-02" db="EMBL/GenBank/DDBJ databases">
        <authorList>
            <person name="Gruber-Vodicka R. H."/>
            <person name="Seah K. B. B."/>
        </authorList>
    </citation>
    <scope>NUCLEOTIDE SEQUENCE</scope>
    <source>
        <strain evidence="3">BECK_BZ197</strain>
        <strain evidence="5">BECK_BZ198</strain>
        <strain evidence="4">BECK_BZ199</strain>
    </source>
</reference>
<evidence type="ECO:0000256" key="2">
    <source>
        <dbReference type="SAM" id="Phobius"/>
    </source>
</evidence>
<organism evidence="3">
    <name type="scientific">Candidatus Kentrum sp. MB</name>
    <dbReference type="NCBI Taxonomy" id="2138164"/>
    <lineage>
        <taxon>Bacteria</taxon>
        <taxon>Pseudomonadati</taxon>
        <taxon>Pseudomonadota</taxon>
        <taxon>Gammaproteobacteria</taxon>
        <taxon>Candidatus Kentrum</taxon>
    </lineage>
</organism>
<evidence type="ECO:0000313" key="5">
    <source>
        <dbReference type="EMBL" id="VFK77549.1"/>
    </source>
</evidence>
<keyword evidence="2" id="KW-0812">Transmembrane</keyword>
<keyword evidence="2" id="KW-0472">Membrane</keyword>
<dbReference type="EMBL" id="CAADFO010000145">
    <property type="protein sequence ID" value="VFK33258.1"/>
    <property type="molecule type" value="Genomic_DNA"/>
</dbReference>
<feature type="transmembrane region" description="Helical" evidence="2">
    <location>
        <begin position="63"/>
        <end position="82"/>
    </location>
</feature>
<name>A0A450XVF6_9GAMM</name>
<evidence type="ECO:0000313" key="3">
    <source>
        <dbReference type="EMBL" id="VFK33258.1"/>
    </source>
</evidence>
<accession>A0A450XVF6</accession>
<dbReference type="AlphaFoldDB" id="A0A450XVF6"/>
<feature type="region of interest" description="Disordered" evidence="1">
    <location>
        <begin position="1"/>
        <end position="25"/>
    </location>
</feature>
<keyword evidence="2" id="KW-1133">Transmembrane helix</keyword>
<feature type="transmembrane region" description="Helical" evidence="2">
    <location>
        <begin position="98"/>
        <end position="118"/>
    </location>
</feature>